<dbReference type="STRING" id="35608.A0A2U1N657"/>
<name>A0A2U1N657_ARTAN</name>
<evidence type="ECO:0000259" key="10">
    <source>
        <dbReference type="Pfam" id="PF00349"/>
    </source>
</evidence>
<dbReference type="GO" id="GO:0001678">
    <property type="term" value="P:intracellular glucose homeostasis"/>
    <property type="evidence" value="ECO:0007669"/>
    <property type="project" value="InterPro"/>
</dbReference>
<dbReference type="GO" id="GO:0004340">
    <property type="term" value="F:glucokinase activity"/>
    <property type="evidence" value="ECO:0007669"/>
    <property type="project" value="TreeGrafter"/>
</dbReference>
<dbReference type="FunFam" id="3.40.367.20:FF:000003">
    <property type="entry name" value="Phosphotransferase"/>
    <property type="match status" value="1"/>
</dbReference>
<evidence type="ECO:0000256" key="1">
    <source>
        <dbReference type="ARBA" id="ARBA00004888"/>
    </source>
</evidence>
<dbReference type="GO" id="GO:0005829">
    <property type="term" value="C:cytosol"/>
    <property type="evidence" value="ECO:0007669"/>
    <property type="project" value="TreeGrafter"/>
</dbReference>
<evidence type="ECO:0000256" key="5">
    <source>
        <dbReference type="ARBA" id="ARBA00022741"/>
    </source>
</evidence>
<dbReference type="Gene3D" id="3.40.367.20">
    <property type="match status" value="1"/>
</dbReference>
<organism evidence="12 13">
    <name type="scientific">Artemisia annua</name>
    <name type="common">Sweet wormwood</name>
    <dbReference type="NCBI Taxonomy" id="35608"/>
    <lineage>
        <taxon>Eukaryota</taxon>
        <taxon>Viridiplantae</taxon>
        <taxon>Streptophyta</taxon>
        <taxon>Embryophyta</taxon>
        <taxon>Tracheophyta</taxon>
        <taxon>Spermatophyta</taxon>
        <taxon>Magnoliopsida</taxon>
        <taxon>eudicotyledons</taxon>
        <taxon>Gunneridae</taxon>
        <taxon>Pentapetalae</taxon>
        <taxon>asterids</taxon>
        <taxon>campanulids</taxon>
        <taxon>Asterales</taxon>
        <taxon>Asteraceae</taxon>
        <taxon>Asteroideae</taxon>
        <taxon>Anthemideae</taxon>
        <taxon>Artemisiinae</taxon>
        <taxon>Artemisia</taxon>
    </lineage>
</organism>
<dbReference type="UniPathway" id="UPA00242"/>
<keyword evidence="7 9" id="KW-0067">ATP-binding</keyword>
<evidence type="ECO:0000256" key="6">
    <source>
        <dbReference type="ARBA" id="ARBA00022777"/>
    </source>
</evidence>
<evidence type="ECO:0000256" key="2">
    <source>
        <dbReference type="ARBA" id="ARBA00005028"/>
    </source>
</evidence>
<dbReference type="OrthoDB" id="419537at2759"/>
<proteinExistence type="inferred from homology"/>
<dbReference type="GO" id="GO:0006006">
    <property type="term" value="P:glucose metabolic process"/>
    <property type="evidence" value="ECO:0007669"/>
    <property type="project" value="TreeGrafter"/>
</dbReference>
<dbReference type="GO" id="GO:0005739">
    <property type="term" value="C:mitochondrion"/>
    <property type="evidence" value="ECO:0007669"/>
    <property type="project" value="TreeGrafter"/>
</dbReference>
<dbReference type="Gene3D" id="3.30.420.40">
    <property type="match status" value="1"/>
</dbReference>
<comment type="pathway">
    <text evidence="1">Carbohydrate degradation; glycolysis; D-glyceraldehyde 3-phosphate and glycerone phosphate from D-glucose: step 1/4.</text>
</comment>
<dbReference type="GO" id="GO:0005536">
    <property type="term" value="F:D-glucose binding"/>
    <property type="evidence" value="ECO:0007669"/>
    <property type="project" value="InterPro"/>
</dbReference>
<dbReference type="InterPro" id="IPR043129">
    <property type="entry name" value="ATPase_NBD"/>
</dbReference>
<dbReference type="EMBL" id="PKPP01003533">
    <property type="protein sequence ID" value="PWA68957.1"/>
    <property type="molecule type" value="Genomic_DNA"/>
</dbReference>
<dbReference type="UniPathway" id="UPA00109">
    <property type="reaction ID" value="UER00180"/>
</dbReference>
<accession>A0A2U1N657</accession>
<sequence length="356" mass="39072">MVGTSQELFDYIAMKLAEFVNKESDNYHHPAGRQRELGFTFSFPVMQLSIASGTLMRWTKGFSIDDMVGQDVVAELTQAMKRKGIDMRVSALVNDTVGTLAKGRYDNKDVAIAVILGTGTNAAYVEQANAVPKWHGSPPKSGDMVINTEWGNFKSSHLALTEYDNALDVDSLNPGEQTFEKMTSGMYLGEILRRVLYRMANEAALFGETVPPKLKMPFVLRTPEMAEMHHDVSPDLSVVGSILEDTLEISKTSPMTRRVTVAVCNIIVTRAASLAAAGILGILKKIGRDIAKDEETQKTVIAVDGGLYEHYIKYRECLEKTLKELLGDQSRHIELVHSNDGSGIGAALLGASHSKY</sequence>
<dbReference type="SUPFAM" id="SSF53067">
    <property type="entry name" value="Actin-like ATPase domain"/>
    <property type="match status" value="2"/>
</dbReference>
<evidence type="ECO:0000256" key="9">
    <source>
        <dbReference type="RuleBase" id="RU362007"/>
    </source>
</evidence>
<dbReference type="InterPro" id="IPR022673">
    <property type="entry name" value="Hexokinase_C"/>
</dbReference>
<keyword evidence="4 9" id="KW-0808">Transferase</keyword>
<dbReference type="Proteomes" id="UP000245207">
    <property type="component" value="Unassembled WGS sequence"/>
</dbReference>
<comment type="similarity">
    <text evidence="3 9">Belongs to the hexokinase family.</text>
</comment>
<dbReference type="Pfam" id="PF00349">
    <property type="entry name" value="Hexokinase_1"/>
    <property type="match status" value="1"/>
</dbReference>
<keyword evidence="5 9" id="KW-0547">Nucleotide-binding</keyword>
<keyword evidence="8 9" id="KW-0324">Glycolysis</keyword>
<evidence type="ECO:0000259" key="11">
    <source>
        <dbReference type="Pfam" id="PF03727"/>
    </source>
</evidence>
<evidence type="ECO:0000313" key="13">
    <source>
        <dbReference type="Proteomes" id="UP000245207"/>
    </source>
</evidence>
<evidence type="ECO:0000256" key="8">
    <source>
        <dbReference type="ARBA" id="ARBA00023152"/>
    </source>
</evidence>
<dbReference type="GO" id="GO:0006096">
    <property type="term" value="P:glycolytic process"/>
    <property type="evidence" value="ECO:0007669"/>
    <property type="project" value="UniProtKB-UniPathway"/>
</dbReference>
<dbReference type="PRINTS" id="PR00475">
    <property type="entry name" value="HEXOKINASE"/>
</dbReference>
<dbReference type="EC" id="2.7.1.-" evidence="9"/>
<evidence type="ECO:0000256" key="4">
    <source>
        <dbReference type="ARBA" id="ARBA00022679"/>
    </source>
</evidence>
<dbReference type="PANTHER" id="PTHR19443">
    <property type="entry name" value="HEXOKINASE"/>
    <property type="match status" value="1"/>
</dbReference>
<dbReference type="PANTHER" id="PTHR19443:SF85">
    <property type="entry name" value="HEXOKINASE-1"/>
    <property type="match status" value="1"/>
</dbReference>
<dbReference type="InterPro" id="IPR022672">
    <property type="entry name" value="Hexokinase_N"/>
</dbReference>
<dbReference type="Pfam" id="PF03727">
    <property type="entry name" value="Hexokinase_2"/>
    <property type="match status" value="1"/>
</dbReference>
<evidence type="ECO:0000313" key="12">
    <source>
        <dbReference type="EMBL" id="PWA68957.1"/>
    </source>
</evidence>
<dbReference type="PROSITE" id="PS51748">
    <property type="entry name" value="HEXOKINASE_2"/>
    <property type="match status" value="1"/>
</dbReference>
<dbReference type="AlphaFoldDB" id="A0A2U1N657"/>
<reference evidence="12 13" key="1">
    <citation type="journal article" date="2018" name="Mol. Plant">
        <title>The genome of Artemisia annua provides insight into the evolution of Asteraceae family and artemisinin biosynthesis.</title>
        <authorList>
            <person name="Shen Q."/>
            <person name="Zhang L."/>
            <person name="Liao Z."/>
            <person name="Wang S."/>
            <person name="Yan T."/>
            <person name="Shi P."/>
            <person name="Liu M."/>
            <person name="Fu X."/>
            <person name="Pan Q."/>
            <person name="Wang Y."/>
            <person name="Lv Z."/>
            <person name="Lu X."/>
            <person name="Zhang F."/>
            <person name="Jiang W."/>
            <person name="Ma Y."/>
            <person name="Chen M."/>
            <person name="Hao X."/>
            <person name="Li L."/>
            <person name="Tang Y."/>
            <person name="Lv G."/>
            <person name="Zhou Y."/>
            <person name="Sun X."/>
            <person name="Brodelius P.E."/>
            <person name="Rose J.K.C."/>
            <person name="Tang K."/>
        </authorList>
    </citation>
    <scope>NUCLEOTIDE SEQUENCE [LARGE SCALE GENOMIC DNA]</scope>
    <source>
        <strain evidence="13">cv. Huhao1</strain>
        <tissue evidence="12">Leaf</tissue>
    </source>
</reference>
<keyword evidence="6 9" id="KW-0418">Kinase</keyword>
<gene>
    <name evidence="12" type="ORF">CTI12_AA303080</name>
</gene>
<dbReference type="GO" id="GO:0005524">
    <property type="term" value="F:ATP binding"/>
    <property type="evidence" value="ECO:0007669"/>
    <property type="project" value="UniProtKB-UniRule"/>
</dbReference>
<comment type="pathway">
    <text evidence="2">Carbohydrate metabolism; hexose metabolism.</text>
</comment>
<protein>
    <recommendedName>
        <fullName evidence="9">Phosphotransferase</fullName>
        <ecNumber evidence="9">2.7.1.-</ecNumber>
    </recommendedName>
</protein>
<dbReference type="InterPro" id="IPR001312">
    <property type="entry name" value="Hexokinase"/>
</dbReference>
<feature type="domain" description="Hexokinase C-terminal" evidence="11">
    <location>
        <begin position="112"/>
        <end position="351"/>
    </location>
</feature>
<feature type="domain" description="Hexokinase N-terminal" evidence="10">
    <location>
        <begin position="1"/>
        <end position="105"/>
    </location>
</feature>
<evidence type="ECO:0000256" key="7">
    <source>
        <dbReference type="ARBA" id="ARBA00022840"/>
    </source>
</evidence>
<dbReference type="GO" id="GO:0008865">
    <property type="term" value="F:fructokinase activity"/>
    <property type="evidence" value="ECO:0007669"/>
    <property type="project" value="TreeGrafter"/>
</dbReference>
<keyword evidence="13" id="KW-1185">Reference proteome</keyword>
<evidence type="ECO:0000256" key="3">
    <source>
        <dbReference type="ARBA" id="ARBA00009225"/>
    </source>
</evidence>
<comment type="caution">
    <text evidence="12">The sequence shown here is derived from an EMBL/GenBank/DDBJ whole genome shotgun (WGS) entry which is preliminary data.</text>
</comment>